<accession>A0A0L6VAS2</accession>
<proteinExistence type="predicted"/>
<dbReference type="AlphaFoldDB" id="A0A0L6VAS2"/>
<feature type="domain" description="Tet-like 2OG-Fe(II) oxygenase" evidence="2">
    <location>
        <begin position="65"/>
        <end position="186"/>
    </location>
</feature>
<dbReference type="EMBL" id="LAVV01006895">
    <property type="protein sequence ID" value="KNZ57871.1"/>
    <property type="molecule type" value="Genomic_DNA"/>
</dbReference>
<feature type="chain" id="PRO_5005568415" description="Tet-like 2OG-Fe(II) oxygenase domain-containing protein" evidence="1">
    <location>
        <begin position="31"/>
        <end position="206"/>
    </location>
</feature>
<evidence type="ECO:0000313" key="3">
    <source>
        <dbReference type="EMBL" id="KNZ57871.1"/>
    </source>
</evidence>
<sequence length="206" mass="22908">MTQSPHFFNVKTSHITCLTCSLWSIGLSSCEPIHPTPTFSSLTAPIPAIICNIDFRCSHYQKEDSLVNQHLIAQTAYQNPNQSNGPQYAGNIYSVGWQKVYEEASKIGITGIAAKVAKDPDRYCKLQSHVPEQNTFIVKKQHNALKAPGLEPNFKEDPNGFTCHLSLTISNFANLPQKDDDASPSYLSCLSQSNRPLVTWLKKTLK</sequence>
<evidence type="ECO:0000259" key="2">
    <source>
        <dbReference type="Pfam" id="PF20515"/>
    </source>
</evidence>
<reference evidence="3 4" key="1">
    <citation type="submission" date="2015-08" db="EMBL/GenBank/DDBJ databases">
        <title>Next Generation Sequencing and Analysis of the Genome of Puccinia sorghi L Schw, the Causal Agent of Maize Common Rust.</title>
        <authorList>
            <person name="Rochi L."/>
            <person name="Burguener G."/>
            <person name="Darino M."/>
            <person name="Turjanski A."/>
            <person name="Kreff E."/>
            <person name="Dieguez M.J."/>
            <person name="Sacco F."/>
        </authorList>
    </citation>
    <scope>NUCLEOTIDE SEQUENCE [LARGE SCALE GENOMIC DNA]</scope>
    <source>
        <strain evidence="3 4">RO10H11247</strain>
    </source>
</reference>
<dbReference type="Proteomes" id="UP000037035">
    <property type="component" value="Unassembled WGS sequence"/>
</dbReference>
<evidence type="ECO:0000256" key="1">
    <source>
        <dbReference type="SAM" id="SignalP"/>
    </source>
</evidence>
<name>A0A0L6VAS2_9BASI</name>
<gene>
    <name evidence="3" type="ORF">VP01_2051g1</name>
</gene>
<keyword evidence="1" id="KW-0732">Signal</keyword>
<dbReference type="Pfam" id="PF20515">
    <property type="entry name" value="2OG-FeII_Oxy_6"/>
    <property type="match status" value="1"/>
</dbReference>
<organism evidence="3 4">
    <name type="scientific">Puccinia sorghi</name>
    <dbReference type="NCBI Taxonomy" id="27349"/>
    <lineage>
        <taxon>Eukaryota</taxon>
        <taxon>Fungi</taxon>
        <taxon>Dikarya</taxon>
        <taxon>Basidiomycota</taxon>
        <taxon>Pucciniomycotina</taxon>
        <taxon>Pucciniomycetes</taxon>
        <taxon>Pucciniales</taxon>
        <taxon>Pucciniaceae</taxon>
        <taxon>Puccinia</taxon>
    </lineage>
</organism>
<feature type="signal peptide" evidence="1">
    <location>
        <begin position="1"/>
        <end position="30"/>
    </location>
</feature>
<dbReference type="InterPro" id="IPR046798">
    <property type="entry name" value="2OG-FeII_Oxy_6"/>
</dbReference>
<comment type="caution">
    <text evidence="3">The sequence shown here is derived from an EMBL/GenBank/DDBJ whole genome shotgun (WGS) entry which is preliminary data.</text>
</comment>
<dbReference type="VEuPathDB" id="FungiDB:VP01_2051g1"/>
<evidence type="ECO:0000313" key="4">
    <source>
        <dbReference type="Proteomes" id="UP000037035"/>
    </source>
</evidence>
<dbReference type="OrthoDB" id="10521437at2759"/>
<protein>
    <recommendedName>
        <fullName evidence="2">Tet-like 2OG-Fe(II) oxygenase domain-containing protein</fullName>
    </recommendedName>
</protein>
<keyword evidence="4" id="KW-1185">Reference proteome</keyword>